<reference evidence="1" key="1">
    <citation type="journal article" date="2020" name="bioRxiv">
        <title>Whole genome comparisons of ergot fungi reveals the divergence and evolution of species within the genus Claviceps are the result of varying mechanisms driving genome evolution and host range expansion.</title>
        <authorList>
            <person name="Wyka S.A."/>
            <person name="Mondo S.J."/>
            <person name="Liu M."/>
            <person name="Dettman J."/>
            <person name="Nalam V."/>
            <person name="Broders K.D."/>
        </authorList>
    </citation>
    <scope>NUCLEOTIDE SEQUENCE</scope>
    <source>
        <strain evidence="1">CCC 602</strain>
    </source>
</reference>
<evidence type="ECO:0000313" key="2">
    <source>
        <dbReference type="Proteomes" id="UP000748025"/>
    </source>
</evidence>
<comment type="caution">
    <text evidence="1">The sequence shown here is derived from an EMBL/GenBank/DDBJ whole genome shotgun (WGS) entry which is preliminary data.</text>
</comment>
<evidence type="ECO:0000313" key="1">
    <source>
        <dbReference type="EMBL" id="KAG5993935.1"/>
    </source>
</evidence>
<dbReference type="Proteomes" id="UP000748025">
    <property type="component" value="Unassembled WGS sequence"/>
</dbReference>
<organism evidence="1 2">
    <name type="scientific">Claviceps pusilla</name>
    <dbReference type="NCBI Taxonomy" id="123648"/>
    <lineage>
        <taxon>Eukaryota</taxon>
        <taxon>Fungi</taxon>
        <taxon>Dikarya</taxon>
        <taxon>Ascomycota</taxon>
        <taxon>Pezizomycotina</taxon>
        <taxon>Sordariomycetes</taxon>
        <taxon>Hypocreomycetidae</taxon>
        <taxon>Hypocreales</taxon>
        <taxon>Clavicipitaceae</taxon>
        <taxon>Claviceps</taxon>
    </lineage>
</organism>
<proteinExistence type="predicted"/>
<dbReference type="AlphaFoldDB" id="A0A9P7SUL6"/>
<gene>
    <name evidence="1" type="ORF">E4U43_003354</name>
</gene>
<accession>A0A9P7SUL6</accession>
<name>A0A9P7SUL6_9HYPO</name>
<dbReference type="InterPro" id="IPR035979">
    <property type="entry name" value="RBD_domain_sf"/>
</dbReference>
<evidence type="ECO:0008006" key="3">
    <source>
        <dbReference type="Google" id="ProtNLM"/>
    </source>
</evidence>
<dbReference type="OrthoDB" id="3508416at2759"/>
<feature type="non-terminal residue" evidence="1">
    <location>
        <position position="1"/>
    </location>
</feature>
<dbReference type="GO" id="GO:0003676">
    <property type="term" value="F:nucleic acid binding"/>
    <property type="evidence" value="ECO:0007669"/>
    <property type="project" value="InterPro"/>
</dbReference>
<keyword evidence="2" id="KW-1185">Reference proteome</keyword>
<dbReference type="SUPFAM" id="SSF54928">
    <property type="entry name" value="RNA-binding domain, RBD"/>
    <property type="match status" value="1"/>
</dbReference>
<dbReference type="Gene3D" id="3.30.70.330">
    <property type="match status" value="1"/>
</dbReference>
<dbReference type="InterPro" id="IPR012677">
    <property type="entry name" value="Nucleotide-bd_a/b_plait_sf"/>
</dbReference>
<protein>
    <recommendedName>
        <fullName evidence="3">RRM domain-containing protein</fullName>
    </recommendedName>
</protein>
<dbReference type="EMBL" id="SRPW01002297">
    <property type="protein sequence ID" value="KAG5993935.1"/>
    <property type="molecule type" value="Genomic_DNA"/>
</dbReference>
<sequence>PSASKTHGEYKPLSTKRGDWLTNIDTPATLEADQRLESLLNWDHIRHGLPSTAPFVPVALAKTESFDAASPGPEKASTSTLPLVLPSSVREAQKFTSGPLWSKYDDLVCHVRELQSHNMNHIDPPAALHTNEIQHQGDSSDETRLPSADQFHELQSQNMRNSSSAASLFNQGPGQIKPSFINSPILPHAYRHASKPLLISPSRQRSLNDLTLPTSMHPPSAIIRPKSIPSSSTSRFIPPGLIPLNSIADFQNGLHLQKVANVPNFFNSELHMQMNHGHDINHKKHNNNNNQNHNHPNIINNNNNNFNNNIIRSPNLPTTESRFIPMLSITRPDRTGRDFTPVLQQSTHHAASSLKFSPRYHGMHTENNASMEHLPPEQNCALWLTNLPPDIRERELLASVRNVGRIYATFINYPDGHAHATSAAKLVFFTPEAAQKLLVYCTLVKPMVIRGHRVKIALNRIKYAKNSMENGESRVLIITGHREFVNEASLTAFFQARFQFQIDEAVTLITHKERAVVEYKFGSYRCQAQMGMKALLLDKPAGLEMVEYGADPCEVGSEVTSFTVAGERIQGRGLLLKE</sequence>